<protein>
    <submittedName>
        <fullName evidence="3">Cysteine-rich protein 1 isoform X1</fullName>
    </submittedName>
</protein>
<dbReference type="Proteomes" id="UP001652622">
    <property type="component" value="Unplaced"/>
</dbReference>
<organism evidence="2 3">
    <name type="scientific">Pantherophis guttatus</name>
    <name type="common">Corn snake</name>
    <name type="synonym">Elaphe guttata</name>
    <dbReference type="NCBI Taxonomy" id="94885"/>
    <lineage>
        <taxon>Eukaryota</taxon>
        <taxon>Metazoa</taxon>
        <taxon>Chordata</taxon>
        <taxon>Craniata</taxon>
        <taxon>Vertebrata</taxon>
        <taxon>Euteleostomi</taxon>
        <taxon>Lepidosauria</taxon>
        <taxon>Squamata</taxon>
        <taxon>Bifurcata</taxon>
        <taxon>Unidentata</taxon>
        <taxon>Episquamata</taxon>
        <taxon>Toxicofera</taxon>
        <taxon>Serpentes</taxon>
        <taxon>Colubroidea</taxon>
        <taxon>Colubridae</taxon>
        <taxon>Colubrinae</taxon>
        <taxon>Pantherophis</taxon>
    </lineage>
</organism>
<reference evidence="3" key="1">
    <citation type="submission" date="2025-08" db="UniProtKB">
        <authorList>
            <consortium name="RefSeq"/>
        </authorList>
    </citation>
    <scope>IDENTIFICATION</scope>
    <source>
        <tissue evidence="3">Blood</tissue>
    </source>
</reference>
<evidence type="ECO:0000313" key="3">
    <source>
        <dbReference type="RefSeq" id="XP_060546180.1"/>
    </source>
</evidence>
<keyword evidence="2" id="KW-1185">Reference proteome</keyword>
<dbReference type="GeneID" id="117661252"/>
<evidence type="ECO:0000256" key="1">
    <source>
        <dbReference type="SAM" id="MobiDB-lite"/>
    </source>
</evidence>
<evidence type="ECO:0000313" key="2">
    <source>
        <dbReference type="Proteomes" id="UP001652622"/>
    </source>
</evidence>
<feature type="region of interest" description="Disordered" evidence="1">
    <location>
        <begin position="1"/>
        <end position="38"/>
    </location>
</feature>
<gene>
    <name evidence="3" type="primary">CRIP1</name>
</gene>
<dbReference type="RefSeq" id="XP_060546180.1">
    <property type="nucleotide sequence ID" value="XM_060690197.1"/>
</dbReference>
<accession>A0ABM3ZCS7</accession>
<name>A0ABM3ZCS7_PANGU</name>
<sequence length="106" mass="11657">MGHPGSPVVGRNSTNGSHVAEEPGAAPAQHTGVLEARGSTTKQILSGVWKATGEHQCNRRLLVLVEHFSTGDQRTGDSEWQQNSVGDQQVIYEDIEKHWTQDRTLR</sequence>
<proteinExistence type="predicted"/>